<keyword evidence="4" id="KW-1185">Reference proteome</keyword>
<evidence type="ECO:0000313" key="4">
    <source>
        <dbReference type="Proteomes" id="UP000663870"/>
    </source>
</evidence>
<dbReference type="AlphaFoldDB" id="A0A815I4W1"/>
<protein>
    <recommendedName>
        <fullName evidence="5">F-box domain-containing protein</fullName>
    </recommendedName>
</protein>
<reference evidence="1" key="1">
    <citation type="submission" date="2021-02" db="EMBL/GenBank/DDBJ databases">
        <authorList>
            <person name="Nowell W R."/>
        </authorList>
    </citation>
    <scope>NUCLEOTIDE SEQUENCE</scope>
</reference>
<comment type="caution">
    <text evidence="1">The sequence shown here is derived from an EMBL/GenBank/DDBJ whole genome shotgun (WGS) entry which is preliminary data.</text>
</comment>
<accession>A0A815I4W1</accession>
<dbReference type="Gene3D" id="3.80.10.10">
    <property type="entry name" value="Ribonuclease Inhibitor"/>
    <property type="match status" value="1"/>
</dbReference>
<dbReference type="Proteomes" id="UP000663870">
    <property type="component" value="Unassembled WGS sequence"/>
</dbReference>
<sequence length="582" mass="68948">MSMSKGTKRIIDDMEFDSLSIKHIRRHVTCLVDLSNEILLSICRYLFPIDVLYSFYTPEKPELRLHYAISDYYTKIKLDGVSNNGYNYLLALFNYSKNPFRPHSLILTNEGVSFLIQRYLSSIDTDIIRSIFNNLRSLTLIDCSSDDLDIIEIYYTYMIQLQYLHITVRKTGEHLKWPVTEIYDVSVYRFLFTRRMPSLQTIIVNEPDGITLFKTLIPHENLRYIDITVETIDDLYVLLDGLVPNVEKMIIQISRSRILSYIWPESPPSCLRLTEFTLLDSSIELDIDNIKSILPFMPNLIKLTLSIRNTPDPMFCHGPYLESTLNKYLPQLRQFDYTMTHRLVDQILIGDFTRWSMHVVFNENKDYKWVHIYSLPWPSNKDDKRRLPIVKGECNTSVQSDVKIFEWLDHVLITKPSELVQLKTHFRRARKITTDISIPIALPKRICKIIYTKPILINSTNIIVQPFVRHLVVQYRLTDVEEISNFAHQFPYVKYLELLFPPNENLFLECFQTLFSVYDYINAKRRFWSYLISFSTRFFYDGLDKNLTNLDIHYWLTRNTDLKFLKRQFCVNCSNSILSIWF</sequence>
<evidence type="ECO:0000313" key="1">
    <source>
        <dbReference type="EMBL" id="CAF1363625.1"/>
    </source>
</evidence>
<evidence type="ECO:0000313" key="2">
    <source>
        <dbReference type="EMBL" id="CAF1607977.1"/>
    </source>
</evidence>
<gene>
    <name evidence="2" type="ORF">JXQ802_LOCUS49056</name>
    <name evidence="1" type="ORF">PYM288_LOCUS33000</name>
</gene>
<dbReference type="InterPro" id="IPR032675">
    <property type="entry name" value="LRR_dom_sf"/>
</dbReference>
<dbReference type="EMBL" id="CAJNOL010005650">
    <property type="protein sequence ID" value="CAF1607977.1"/>
    <property type="molecule type" value="Genomic_DNA"/>
</dbReference>
<evidence type="ECO:0008006" key="5">
    <source>
        <dbReference type="Google" id="ProtNLM"/>
    </source>
</evidence>
<dbReference type="EMBL" id="CAJNOH010004245">
    <property type="protein sequence ID" value="CAF1363625.1"/>
    <property type="molecule type" value="Genomic_DNA"/>
</dbReference>
<evidence type="ECO:0000313" key="3">
    <source>
        <dbReference type="Proteomes" id="UP000663854"/>
    </source>
</evidence>
<proteinExistence type="predicted"/>
<name>A0A815I4W1_9BILA</name>
<dbReference type="Proteomes" id="UP000663854">
    <property type="component" value="Unassembled WGS sequence"/>
</dbReference>
<organism evidence="1 3">
    <name type="scientific">Rotaria sordida</name>
    <dbReference type="NCBI Taxonomy" id="392033"/>
    <lineage>
        <taxon>Eukaryota</taxon>
        <taxon>Metazoa</taxon>
        <taxon>Spiralia</taxon>
        <taxon>Gnathifera</taxon>
        <taxon>Rotifera</taxon>
        <taxon>Eurotatoria</taxon>
        <taxon>Bdelloidea</taxon>
        <taxon>Philodinida</taxon>
        <taxon>Philodinidae</taxon>
        <taxon>Rotaria</taxon>
    </lineage>
</organism>